<evidence type="ECO:0000256" key="7">
    <source>
        <dbReference type="ARBA" id="ARBA00022576"/>
    </source>
</evidence>
<comment type="catalytic activity">
    <reaction evidence="15">
        <text>O-phospho-L-serine + 2-oxoglutarate = 3-phosphooxypyruvate + L-glutamate</text>
        <dbReference type="Rhea" id="RHEA:14329"/>
        <dbReference type="ChEBI" id="CHEBI:16810"/>
        <dbReference type="ChEBI" id="CHEBI:18110"/>
        <dbReference type="ChEBI" id="CHEBI:29985"/>
        <dbReference type="ChEBI" id="CHEBI:57524"/>
        <dbReference type="EC" id="2.6.1.52"/>
    </reaction>
</comment>
<accession>A0ABU8RMD8</accession>
<evidence type="ECO:0000256" key="5">
    <source>
        <dbReference type="ARBA" id="ARBA00013030"/>
    </source>
</evidence>
<keyword evidence="9 17" id="KW-0808">Transferase</keyword>
<evidence type="ECO:0000256" key="10">
    <source>
        <dbReference type="ARBA" id="ARBA00022898"/>
    </source>
</evidence>
<dbReference type="InterPro" id="IPR015422">
    <property type="entry name" value="PyrdxlP-dep_Trfase_small"/>
</dbReference>
<dbReference type="Gene3D" id="3.40.640.10">
    <property type="entry name" value="Type I PLP-dependent aspartate aminotransferase-like (Major domain)"/>
    <property type="match status" value="1"/>
</dbReference>
<comment type="function">
    <text evidence="2">Catalyzes the reversible conversion of 3-phosphohydroxypyruvate to phosphoserine and of 3-hydroxy-2-oxo-4-phosphonooxybutanoate to phosphohydroxythreonine.</text>
</comment>
<proteinExistence type="inferred from homology"/>
<keyword evidence="18" id="KW-1185">Reference proteome</keyword>
<evidence type="ECO:0000256" key="13">
    <source>
        <dbReference type="ARBA" id="ARBA00031421"/>
    </source>
</evidence>
<dbReference type="PIRSF" id="PIRSF000525">
    <property type="entry name" value="SerC"/>
    <property type="match status" value="1"/>
</dbReference>
<dbReference type="InterPro" id="IPR015421">
    <property type="entry name" value="PyrdxlP-dep_Trfase_major"/>
</dbReference>
<reference evidence="17 18" key="1">
    <citation type="journal article" date="2017" name="Int. J. Syst. Evol. Microbiol.">
        <title>Pseudokineococcus basanitobsidens sp. nov., isolated from volcanic rock.</title>
        <authorList>
            <person name="Lee D.W."/>
            <person name="Park M.Y."/>
            <person name="Kim J.J."/>
            <person name="Kim B.S."/>
        </authorList>
    </citation>
    <scope>NUCLEOTIDE SEQUENCE [LARGE SCALE GENOMIC DNA]</scope>
    <source>
        <strain evidence="17 18">DSM 103726</strain>
    </source>
</reference>
<dbReference type="InterPro" id="IPR000192">
    <property type="entry name" value="Aminotrans_V_dom"/>
</dbReference>
<gene>
    <name evidence="17" type="primary">serC</name>
    <name evidence="17" type="ORF">WDZ17_13055</name>
</gene>
<name>A0ABU8RMD8_9ACTN</name>
<keyword evidence="11" id="KW-0664">Pyridoxine biosynthesis</keyword>
<evidence type="ECO:0000256" key="8">
    <source>
        <dbReference type="ARBA" id="ARBA00022605"/>
    </source>
</evidence>
<feature type="domain" description="Aminotransferase class V" evidence="16">
    <location>
        <begin position="44"/>
        <end position="338"/>
    </location>
</feature>
<evidence type="ECO:0000256" key="15">
    <source>
        <dbReference type="ARBA" id="ARBA00049007"/>
    </source>
</evidence>
<keyword evidence="6" id="KW-0963">Cytoplasm</keyword>
<dbReference type="GO" id="GO:0004648">
    <property type="term" value="F:O-phospho-L-serine:2-oxoglutarate aminotransferase activity"/>
    <property type="evidence" value="ECO:0007669"/>
    <property type="project" value="UniProtKB-EC"/>
</dbReference>
<dbReference type="InterPro" id="IPR015424">
    <property type="entry name" value="PyrdxlP-dep_Trfase"/>
</dbReference>
<dbReference type="Pfam" id="PF00266">
    <property type="entry name" value="Aminotran_5"/>
    <property type="match status" value="1"/>
</dbReference>
<dbReference type="InterPro" id="IPR022278">
    <property type="entry name" value="Pser_aminoTfrase"/>
</dbReference>
<comment type="pathway">
    <text evidence="3">Amino-acid biosynthesis; L-serine biosynthesis; L-serine from 3-phospho-D-glycerate: step 2/3.</text>
</comment>
<dbReference type="Proteomes" id="UP001387100">
    <property type="component" value="Unassembled WGS sequence"/>
</dbReference>
<keyword evidence="12" id="KW-0718">Serine biosynthesis</keyword>
<keyword evidence="7 17" id="KW-0032">Aminotransferase</keyword>
<dbReference type="PANTHER" id="PTHR21152:SF40">
    <property type="entry name" value="ALANINE--GLYOXYLATE AMINOTRANSFERASE"/>
    <property type="match status" value="1"/>
</dbReference>
<dbReference type="InterPro" id="IPR006272">
    <property type="entry name" value="Pser_aminoTfrase_mycobac"/>
</dbReference>
<keyword evidence="8" id="KW-0028">Amino-acid biosynthesis</keyword>
<dbReference type="PANTHER" id="PTHR21152">
    <property type="entry name" value="AMINOTRANSFERASE CLASS V"/>
    <property type="match status" value="1"/>
</dbReference>
<dbReference type="NCBIfam" id="TIGR01366">
    <property type="entry name" value="serC_3"/>
    <property type="match status" value="1"/>
</dbReference>
<evidence type="ECO:0000256" key="11">
    <source>
        <dbReference type="ARBA" id="ARBA00023096"/>
    </source>
</evidence>
<evidence type="ECO:0000259" key="16">
    <source>
        <dbReference type="Pfam" id="PF00266"/>
    </source>
</evidence>
<evidence type="ECO:0000256" key="12">
    <source>
        <dbReference type="ARBA" id="ARBA00023299"/>
    </source>
</evidence>
<comment type="similarity">
    <text evidence="4">Belongs to the class-V pyridoxal-phosphate-dependent aminotransferase family. SerC subfamily.</text>
</comment>
<evidence type="ECO:0000313" key="18">
    <source>
        <dbReference type="Proteomes" id="UP001387100"/>
    </source>
</evidence>
<dbReference type="SUPFAM" id="SSF53383">
    <property type="entry name" value="PLP-dependent transferases"/>
    <property type="match status" value="1"/>
</dbReference>
<evidence type="ECO:0000256" key="14">
    <source>
        <dbReference type="ARBA" id="ARBA00047630"/>
    </source>
</evidence>
<evidence type="ECO:0000256" key="1">
    <source>
        <dbReference type="ARBA" id="ARBA00001933"/>
    </source>
</evidence>
<evidence type="ECO:0000256" key="2">
    <source>
        <dbReference type="ARBA" id="ARBA00003483"/>
    </source>
</evidence>
<evidence type="ECO:0000313" key="17">
    <source>
        <dbReference type="EMBL" id="MEJ5946220.1"/>
    </source>
</evidence>
<sequence length="379" mass="39484">MPAPSRLPPADLRVPASLLPADGRFGSGPSKVRAAQVEALTAIATSTIGTSHRQAPVEDLVRRARRGLAELLGAPAGYEVVLGNGGSTLFWDVLTLGLVRERAQACVFGEFTSKLATALAAAPFLADPDVVRAPYGALAEHRAADGVDVYATAHNETSTGVLSPVRRPDGAGDALVVVDATSAAGGVPVDLAQTDVYYFAPQKALASDGGLWLAVCSPAALARAEEVAALGRWTPSSLSLPLAVASSRKDQTLNTPAVLTLALLVDQVEWLLERGGLAWAAERTAASSGHLYAWATERTWASPFVADPAHRSPVVGTVDLADDVDAAAVRAVLRANGVVDVDPYRALGRNQLRVGMFPAVEPSDVEALTACVDWVVEHV</sequence>
<comment type="caution">
    <text evidence="17">The sequence shown here is derived from an EMBL/GenBank/DDBJ whole genome shotgun (WGS) entry which is preliminary data.</text>
</comment>
<evidence type="ECO:0000256" key="6">
    <source>
        <dbReference type="ARBA" id="ARBA00022490"/>
    </source>
</evidence>
<dbReference type="EC" id="2.6.1.52" evidence="5"/>
<dbReference type="EMBL" id="JBBIAA010000018">
    <property type="protein sequence ID" value="MEJ5946220.1"/>
    <property type="molecule type" value="Genomic_DNA"/>
</dbReference>
<evidence type="ECO:0000256" key="4">
    <source>
        <dbReference type="ARBA" id="ARBA00006904"/>
    </source>
</evidence>
<keyword evidence="10" id="KW-0663">Pyridoxal phosphate</keyword>
<comment type="cofactor">
    <cofactor evidence="1">
        <name>pyridoxal 5'-phosphate</name>
        <dbReference type="ChEBI" id="CHEBI:597326"/>
    </cofactor>
</comment>
<evidence type="ECO:0000256" key="3">
    <source>
        <dbReference type="ARBA" id="ARBA00005099"/>
    </source>
</evidence>
<protein>
    <recommendedName>
        <fullName evidence="5">phosphoserine transaminase</fullName>
        <ecNumber evidence="5">2.6.1.52</ecNumber>
    </recommendedName>
    <alternativeName>
        <fullName evidence="13">Phosphohydroxythreonine aminotransferase</fullName>
    </alternativeName>
</protein>
<organism evidence="17 18">
    <name type="scientific">Pseudokineococcus basanitobsidens</name>
    <dbReference type="NCBI Taxonomy" id="1926649"/>
    <lineage>
        <taxon>Bacteria</taxon>
        <taxon>Bacillati</taxon>
        <taxon>Actinomycetota</taxon>
        <taxon>Actinomycetes</taxon>
        <taxon>Kineosporiales</taxon>
        <taxon>Kineosporiaceae</taxon>
        <taxon>Pseudokineococcus</taxon>
    </lineage>
</organism>
<evidence type="ECO:0000256" key="9">
    <source>
        <dbReference type="ARBA" id="ARBA00022679"/>
    </source>
</evidence>
<dbReference type="Gene3D" id="3.90.1150.10">
    <property type="entry name" value="Aspartate Aminotransferase, domain 1"/>
    <property type="match status" value="1"/>
</dbReference>
<comment type="catalytic activity">
    <reaction evidence="14">
        <text>4-(phosphooxy)-L-threonine + 2-oxoglutarate = (R)-3-hydroxy-2-oxo-4-phosphooxybutanoate + L-glutamate</text>
        <dbReference type="Rhea" id="RHEA:16573"/>
        <dbReference type="ChEBI" id="CHEBI:16810"/>
        <dbReference type="ChEBI" id="CHEBI:29985"/>
        <dbReference type="ChEBI" id="CHEBI:58452"/>
        <dbReference type="ChEBI" id="CHEBI:58538"/>
        <dbReference type="EC" id="2.6.1.52"/>
    </reaction>
</comment>